<dbReference type="Gene3D" id="2.120.10.30">
    <property type="entry name" value="TolB, C-terminal domain"/>
    <property type="match status" value="1"/>
</dbReference>
<dbReference type="InterPro" id="IPR018119">
    <property type="entry name" value="Strictosidine_synth_cons-reg"/>
</dbReference>
<dbReference type="EMBL" id="CM026424">
    <property type="protein sequence ID" value="KAG0580938.1"/>
    <property type="molecule type" value="Genomic_DNA"/>
</dbReference>
<evidence type="ECO:0000256" key="1">
    <source>
        <dbReference type="ARBA" id="ARBA00004116"/>
    </source>
</evidence>
<comment type="similarity">
    <text evidence="2">Belongs to the strictosidine synthase family.</text>
</comment>
<dbReference type="InterPro" id="IPR011042">
    <property type="entry name" value="6-blade_b-propeller_TolB-like"/>
</dbReference>
<protein>
    <recommendedName>
        <fullName evidence="7">Strictosidine synthase conserved region domain-containing protein</fullName>
    </recommendedName>
</protein>
<feature type="chain" id="PRO_5036274541" description="Strictosidine synthase conserved region domain-containing protein" evidence="6">
    <location>
        <begin position="22"/>
        <end position="396"/>
    </location>
</feature>
<evidence type="ECO:0000313" key="9">
    <source>
        <dbReference type="Proteomes" id="UP000822688"/>
    </source>
</evidence>
<evidence type="ECO:0000313" key="8">
    <source>
        <dbReference type="EMBL" id="KAG0580938.1"/>
    </source>
</evidence>
<evidence type="ECO:0000256" key="4">
    <source>
        <dbReference type="ARBA" id="ARBA00022729"/>
    </source>
</evidence>
<accession>A0A8T0IEN0</accession>
<keyword evidence="3" id="KW-0926">Vacuole</keyword>
<sequence>MTPLSIVSLVLVAALAWFVSVDPLKYSMGRGIAEFNPHYIEAPPAEKFKDFPRDTQSKLQNGEIMWQGQMLGPESLAFDSQGRGPYTGVSDGRILRYDGPELGWSTFAYTSRNRSQICAPKSPIAPNFAHEHVCGRPLGLRIHKETGEMWIADAYLGIVKVGPEGGQGEVVLNEIDGVRMKFVNDLDFDDEGNLYFTDSSTHWQRRQFIHCLMEGDDTGRLIKYNPTTKETTVLINNLRFANGVAVSKDGTFVVVVEGRLGRLFRYWLKGDKAGTYEVFAELPGYPDNIRRNDDGDFWIACHCPRTPLEGFLGEHPLLRKLIIRLPIPIPYVYRMLAGKPHGMILRYSPSGEFKEILEDQEGKVASKISEVEEHDGKLYIGSVLLPQIVVYTLPKP</sequence>
<reference evidence="8" key="1">
    <citation type="submission" date="2020-06" db="EMBL/GenBank/DDBJ databases">
        <title>WGS assembly of Ceratodon purpureus strain R40.</title>
        <authorList>
            <person name="Carey S.B."/>
            <person name="Jenkins J."/>
            <person name="Shu S."/>
            <person name="Lovell J.T."/>
            <person name="Sreedasyam A."/>
            <person name="Maumus F."/>
            <person name="Tiley G.P."/>
            <person name="Fernandez-Pozo N."/>
            <person name="Barry K."/>
            <person name="Chen C."/>
            <person name="Wang M."/>
            <person name="Lipzen A."/>
            <person name="Daum C."/>
            <person name="Saski C.A."/>
            <person name="Payton A.C."/>
            <person name="Mcbreen J.C."/>
            <person name="Conrad R.E."/>
            <person name="Kollar L.M."/>
            <person name="Olsson S."/>
            <person name="Huttunen S."/>
            <person name="Landis J.B."/>
            <person name="Wickett N.J."/>
            <person name="Johnson M.G."/>
            <person name="Rensing S.A."/>
            <person name="Grimwood J."/>
            <person name="Schmutz J."/>
            <person name="Mcdaniel S.F."/>
        </authorList>
    </citation>
    <scope>NUCLEOTIDE SEQUENCE</scope>
    <source>
        <strain evidence="8">R40</strain>
    </source>
</reference>
<dbReference type="Pfam" id="PF03088">
    <property type="entry name" value="Str_synth"/>
    <property type="match status" value="1"/>
</dbReference>
<gene>
    <name evidence="8" type="ORF">KC19_4G212000</name>
</gene>
<dbReference type="GO" id="GO:0005773">
    <property type="term" value="C:vacuole"/>
    <property type="evidence" value="ECO:0007669"/>
    <property type="project" value="UniProtKB-SubCell"/>
</dbReference>
<dbReference type="FunFam" id="2.120.10.30:FF:000032">
    <property type="entry name" value="Protein STRICTOSIDINE SYNTHASE-LIKE 13"/>
    <property type="match status" value="1"/>
</dbReference>
<dbReference type="Proteomes" id="UP000822688">
    <property type="component" value="Chromosome 4"/>
</dbReference>
<evidence type="ECO:0000256" key="5">
    <source>
        <dbReference type="ARBA" id="ARBA00023180"/>
    </source>
</evidence>
<dbReference type="PANTHER" id="PTHR10426">
    <property type="entry name" value="STRICTOSIDINE SYNTHASE-RELATED"/>
    <property type="match status" value="1"/>
</dbReference>
<evidence type="ECO:0000259" key="7">
    <source>
        <dbReference type="Pfam" id="PF03088"/>
    </source>
</evidence>
<dbReference type="PANTHER" id="PTHR10426:SF106">
    <property type="entry name" value="PROTEIN STRICTOSIDINE SYNTHASE-LIKE 3"/>
    <property type="match status" value="1"/>
</dbReference>
<dbReference type="GO" id="GO:0012505">
    <property type="term" value="C:endomembrane system"/>
    <property type="evidence" value="ECO:0007669"/>
    <property type="project" value="TreeGrafter"/>
</dbReference>
<dbReference type="EMBL" id="CM026424">
    <property type="protein sequence ID" value="KAG0580942.1"/>
    <property type="molecule type" value="Genomic_DNA"/>
</dbReference>
<name>A0A8T0IEN0_CERPU</name>
<keyword evidence="5" id="KW-0325">Glycoprotein</keyword>
<evidence type="ECO:0000256" key="2">
    <source>
        <dbReference type="ARBA" id="ARBA00009191"/>
    </source>
</evidence>
<dbReference type="AlphaFoldDB" id="A0A8T0IEN0"/>
<keyword evidence="9" id="KW-1185">Reference proteome</keyword>
<proteinExistence type="inferred from homology"/>
<organism evidence="8 9">
    <name type="scientific">Ceratodon purpureus</name>
    <name type="common">Fire moss</name>
    <name type="synonym">Dicranum purpureum</name>
    <dbReference type="NCBI Taxonomy" id="3225"/>
    <lineage>
        <taxon>Eukaryota</taxon>
        <taxon>Viridiplantae</taxon>
        <taxon>Streptophyta</taxon>
        <taxon>Embryophyta</taxon>
        <taxon>Bryophyta</taxon>
        <taxon>Bryophytina</taxon>
        <taxon>Bryopsida</taxon>
        <taxon>Dicranidae</taxon>
        <taxon>Pseudoditrichales</taxon>
        <taxon>Ditrichaceae</taxon>
        <taxon>Ceratodon</taxon>
    </lineage>
</organism>
<feature type="signal peptide" evidence="6">
    <location>
        <begin position="1"/>
        <end position="21"/>
    </location>
</feature>
<dbReference type="GO" id="GO:0016787">
    <property type="term" value="F:hydrolase activity"/>
    <property type="evidence" value="ECO:0007669"/>
    <property type="project" value="TreeGrafter"/>
</dbReference>
<comment type="subcellular location">
    <subcellularLocation>
        <location evidence="1">Vacuole</location>
    </subcellularLocation>
</comment>
<dbReference type="SUPFAM" id="SSF63829">
    <property type="entry name" value="Calcium-dependent phosphotriesterase"/>
    <property type="match status" value="1"/>
</dbReference>
<comment type="caution">
    <text evidence="8">The sequence shown here is derived from an EMBL/GenBank/DDBJ whole genome shotgun (WGS) entry which is preliminary data.</text>
</comment>
<dbReference type="EMBL" id="CM026424">
    <property type="protein sequence ID" value="KAG0580939.1"/>
    <property type="molecule type" value="Genomic_DNA"/>
</dbReference>
<dbReference type="EMBL" id="CM026424">
    <property type="protein sequence ID" value="KAG0580941.1"/>
    <property type="molecule type" value="Genomic_DNA"/>
</dbReference>
<evidence type="ECO:0000256" key="6">
    <source>
        <dbReference type="SAM" id="SignalP"/>
    </source>
</evidence>
<dbReference type="Pfam" id="PF20067">
    <property type="entry name" value="SSL_N"/>
    <property type="match status" value="1"/>
</dbReference>
<dbReference type="EMBL" id="CM026424">
    <property type="protein sequence ID" value="KAG0580940.1"/>
    <property type="molecule type" value="Genomic_DNA"/>
</dbReference>
<evidence type="ECO:0000256" key="3">
    <source>
        <dbReference type="ARBA" id="ARBA00022554"/>
    </source>
</evidence>
<keyword evidence="4 6" id="KW-0732">Signal</keyword>
<feature type="domain" description="Strictosidine synthase conserved region" evidence="7">
    <location>
        <begin position="184"/>
        <end position="270"/>
    </location>
</feature>